<evidence type="ECO:0000313" key="1">
    <source>
        <dbReference type="EMBL" id="GJT01123.1"/>
    </source>
</evidence>
<accession>A0ABQ5AIX2</accession>
<proteinExistence type="predicted"/>
<dbReference type="Proteomes" id="UP001151760">
    <property type="component" value="Unassembled WGS sequence"/>
</dbReference>
<comment type="caution">
    <text evidence="1">The sequence shown here is derived from an EMBL/GenBank/DDBJ whole genome shotgun (WGS) entry which is preliminary data.</text>
</comment>
<dbReference type="EMBL" id="BQNB010012247">
    <property type="protein sequence ID" value="GJT01123.1"/>
    <property type="molecule type" value="Genomic_DNA"/>
</dbReference>
<organism evidence="1 2">
    <name type="scientific">Tanacetum coccineum</name>
    <dbReference type="NCBI Taxonomy" id="301880"/>
    <lineage>
        <taxon>Eukaryota</taxon>
        <taxon>Viridiplantae</taxon>
        <taxon>Streptophyta</taxon>
        <taxon>Embryophyta</taxon>
        <taxon>Tracheophyta</taxon>
        <taxon>Spermatophyta</taxon>
        <taxon>Magnoliopsida</taxon>
        <taxon>eudicotyledons</taxon>
        <taxon>Gunneridae</taxon>
        <taxon>Pentapetalae</taxon>
        <taxon>asterids</taxon>
        <taxon>campanulids</taxon>
        <taxon>Asterales</taxon>
        <taxon>Asteraceae</taxon>
        <taxon>Asteroideae</taxon>
        <taxon>Anthemideae</taxon>
        <taxon>Anthemidinae</taxon>
        <taxon>Tanacetum</taxon>
    </lineage>
</organism>
<gene>
    <name evidence="1" type="ORF">Tco_0822292</name>
</gene>
<protein>
    <submittedName>
        <fullName evidence="1">Uncharacterized protein</fullName>
    </submittedName>
</protein>
<reference evidence="1" key="1">
    <citation type="journal article" date="2022" name="Int. J. Mol. Sci.">
        <title>Draft Genome of Tanacetum Coccineum: Genomic Comparison of Closely Related Tanacetum-Family Plants.</title>
        <authorList>
            <person name="Yamashiro T."/>
            <person name="Shiraishi A."/>
            <person name="Nakayama K."/>
            <person name="Satake H."/>
        </authorList>
    </citation>
    <scope>NUCLEOTIDE SEQUENCE</scope>
</reference>
<reference evidence="1" key="2">
    <citation type="submission" date="2022-01" db="EMBL/GenBank/DDBJ databases">
        <authorList>
            <person name="Yamashiro T."/>
            <person name="Shiraishi A."/>
            <person name="Satake H."/>
            <person name="Nakayama K."/>
        </authorList>
    </citation>
    <scope>NUCLEOTIDE SEQUENCE</scope>
</reference>
<sequence>MEQENIQQAAIDEALVLITDQQFWYTIAKKKKSLSYQFQLANQQFEIGVELFREILHICPRVPNKEFVEPPPYDALVSFIKQLGYKGSLDLISELYVDHMYQPWRIFSTIIKKCLFGKVYGIDRLRQSRV</sequence>
<evidence type="ECO:0000313" key="2">
    <source>
        <dbReference type="Proteomes" id="UP001151760"/>
    </source>
</evidence>
<keyword evidence="2" id="KW-1185">Reference proteome</keyword>
<name>A0ABQ5AIX2_9ASTR</name>